<feature type="region of interest" description="Disordered" evidence="1">
    <location>
        <begin position="63"/>
        <end position="121"/>
    </location>
</feature>
<feature type="region of interest" description="Disordered" evidence="1">
    <location>
        <begin position="12"/>
        <end position="41"/>
    </location>
</feature>
<dbReference type="Proteomes" id="UP000244005">
    <property type="component" value="Unassembled WGS sequence"/>
</dbReference>
<organism evidence="2 3">
    <name type="scientific">Marchantia polymorpha</name>
    <name type="common">Common liverwort</name>
    <name type="synonym">Marchantia aquatica</name>
    <dbReference type="NCBI Taxonomy" id="3197"/>
    <lineage>
        <taxon>Eukaryota</taxon>
        <taxon>Viridiplantae</taxon>
        <taxon>Streptophyta</taxon>
        <taxon>Embryophyta</taxon>
        <taxon>Marchantiophyta</taxon>
        <taxon>Marchantiopsida</taxon>
        <taxon>Marchantiidae</taxon>
        <taxon>Marchantiales</taxon>
        <taxon>Marchantiaceae</taxon>
        <taxon>Marchantia</taxon>
    </lineage>
</organism>
<feature type="compositionally biased region" description="Low complexity" evidence="1">
    <location>
        <begin position="12"/>
        <end position="28"/>
    </location>
</feature>
<evidence type="ECO:0000313" key="2">
    <source>
        <dbReference type="EMBL" id="PTQ44255.1"/>
    </source>
</evidence>
<proteinExistence type="predicted"/>
<keyword evidence="3" id="KW-1185">Reference proteome</keyword>
<gene>
    <name evidence="2" type="ORF">MARPO_0021s0109</name>
</gene>
<dbReference type="EMBL" id="KZ772693">
    <property type="protein sequence ID" value="PTQ44255.1"/>
    <property type="molecule type" value="Genomic_DNA"/>
</dbReference>
<reference evidence="3" key="1">
    <citation type="journal article" date="2017" name="Cell">
        <title>Insights into land plant evolution garnered from the Marchantia polymorpha genome.</title>
        <authorList>
            <person name="Bowman J.L."/>
            <person name="Kohchi T."/>
            <person name="Yamato K.T."/>
            <person name="Jenkins J."/>
            <person name="Shu S."/>
            <person name="Ishizaki K."/>
            <person name="Yamaoka S."/>
            <person name="Nishihama R."/>
            <person name="Nakamura Y."/>
            <person name="Berger F."/>
            <person name="Adam C."/>
            <person name="Aki S.S."/>
            <person name="Althoff F."/>
            <person name="Araki T."/>
            <person name="Arteaga-Vazquez M.A."/>
            <person name="Balasubrmanian S."/>
            <person name="Barry K."/>
            <person name="Bauer D."/>
            <person name="Boehm C.R."/>
            <person name="Briginshaw L."/>
            <person name="Caballero-Perez J."/>
            <person name="Catarino B."/>
            <person name="Chen F."/>
            <person name="Chiyoda S."/>
            <person name="Chovatia M."/>
            <person name="Davies K.M."/>
            <person name="Delmans M."/>
            <person name="Demura T."/>
            <person name="Dierschke T."/>
            <person name="Dolan L."/>
            <person name="Dorantes-Acosta A.E."/>
            <person name="Eklund D.M."/>
            <person name="Florent S.N."/>
            <person name="Flores-Sandoval E."/>
            <person name="Fujiyama A."/>
            <person name="Fukuzawa H."/>
            <person name="Galik B."/>
            <person name="Grimanelli D."/>
            <person name="Grimwood J."/>
            <person name="Grossniklaus U."/>
            <person name="Hamada T."/>
            <person name="Haseloff J."/>
            <person name="Hetherington A.J."/>
            <person name="Higo A."/>
            <person name="Hirakawa Y."/>
            <person name="Hundley H.N."/>
            <person name="Ikeda Y."/>
            <person name="Inoue K."/>
            <person name="Inoue S.I."/>
            <person name="Ishida S."/>
            <person name="Jia Q."/>
            <person name="Kakita M."/>
            <person name="Kanazawa T."/>
            <person name="Kawai Y."/>
            <person name="Kawashima T."/>
            <person name="Kennedy M."/>
            <person name="Kinose K."/>
            <person name="Kinoshita T."/>
            <person name="Kohara Y."/>
            <person name="Koide E."/>
            <person name="Komatsu K."/>
            <person name="Kopischke S."/>
            <person name="Kubo M."/>
            <person name="Kyozuka J."/>
            <person name="Lagercrantz U."/>
            <person name="Lin S.S."/>
            <person name="Lindquist E."/>
            <person name="Lipzen A.M."/>
            <person name="Lu C.W."/>
            <person name="De Luna E."/>
            <person name="Martienssen R.A."/>
            <person name="Minamino N."/>
            <person name="Mizutani M."/>
            <person name="Mizutani M."/>
            <person name="Mochizuki N."/>
            <person name="Monte I."/>
            <person name="Mosher R."/>
            <person name="Nagasaki H."/>
            <person name="Nakagami H."/>
            <person name="Naramoto S."/>
            <person name="Nishitani K."/>
            <person name="Ohtani M."/>
            <person name="Okamoto T."/>
            <person name="Okumura M."/>
            <person name="Phillips J."/>
            <person name="Pollak B."/>
            <person name="Reinders A."/>
            <person name="Rovekamp M."/>
            <person name="Sano R."/>
            <person name="Sawa S."/>
            <person name="Schmid M.W."/>
            <person name="Shirakawa M."/>
            <person name="Solano R."/>
            <person name="Spunde A."/>
            <person name="Suetsugu N."/>
            <person name="Sugano S."/>
            <person name="Sugiyama A."/>
            <person name="Sun R."/>
            <person name="Suzuki Y."/>
            <person name="Takenaka M."/>
            <person name="Takezawa D."/>
            <person name="Tomogane H."/>
            <person name="Tsuzuki M."/>
            <person name="Ueda T."/>
            <person name="Umeda M."/>
            <person name="Ward J.M."/>
            <person name="Watanabe Y."/>
            <person name="Yazaki K."/>
            <person name="Yokoyama R."/>
            <person name="Yoshitake Y."/>
            <person name="Yotsui I."/>
            <person name="Zachgo S."/>
            <person name="Schmutz J."/>
        </authorList>
    </citation>
    <scope>NUCLEOTIDE SEQUENCE [LARGE SCALE GENOMIC DNA]</scope>
    <source>
        <strain evidence="3">Tak-1</strain>
    </source>
</reference>
<evidence type="ECO:0000313" key="3">
    <source>
        <dbReference type="Proteomes" id="UP000244005"/>
    </source>
</evidence>
<name>A0A2R6XDS0_MARPO</name>
<sequence length="166" mass="18118">MHWASWATALRPPLRSPAPRARVSAHPPNITPRRPNGLSLPLYPPPLNLSLRLGGYSTLSHSSYPLLNPPAGRGQRSGPRGEGSFRAFDMQARGRRGPGPQRQQQPPDESERASERVSECGAGGVQGTVSAVELADAAELLLLLLLLRCCRSFSDTPVEHFELQRR</sequence>
<evidence type="ECO:0000256" key="1">
    <source>
        <dbReference type="SAM" id="MobiDB-lite"/>
    </source>
</evidence>
<feature type="compositionally biased region" description="Basic and acidic residues" evidence="1">
    <location>
        <begin position="109"/>
        <end position="118"/>
    </location>
</feature>
<accession>A0A2R6XDS0</accession>
<dbReference type="AlphaFoldDB" id="A0A2R6XDS0"/>
<protein>
    <submittedName>
        <fullName evidence="2">Uncharacterized protein</fullName>
    </submittedName>
</protein>
<feature type="compositionally biased region" description="Low complexity" evidence="1">
    <location>
        <begin position="98"/>
        <end position="107"/>
    </location>
</feature>